<dbReference type="KEGG" id="pez:HWQ56_16215"/>
<protein>
    <submittedName>
        <fullName evidence="1">Uncharacterized protein</fullName>
    </submittedName>
</protein>
<sequence length="84" mass="9337">MSDMGVMEEIAHALRNSMSPGDRLASWTFRWAVQGGQVVCTQCQAYQSATQPCAAFVHRPGCCARRDEYPWRELAALLGRLPGH</sequence>
<dbReference type="AlphaFoldDB" id="A0A7D5HPE4"/>
<dbReference type="RefSeq" id="WP_176571149.1">
    <property type="nucleotide sequence ID" value="NZ_CP056030.1"/>
</dbReference>
<name>A0A7D5HPE4_9PSED</name>
<reference evidence="1 2" key="1">
    <citation type="submission" date="2020-06" db="EMBL/GenBank/DDBJ databases">
        <title>Pseudomonas eucalypticola sp. nov., an endophyte of Eucalyptus dunnii leaves with biocontrol ability of eucalyptus leaf blight.</title>
        <authorList>
            <person name="Liu Y."/>
            <person name="Song Z."/>
            <person name="Zeng H."/>
            <person name="Lu M."/>
            <person name="Wang X."/>
            <person name="Lian X."/>
            <person name="Zhang Q."/>
        </authorList>
    </citation>
    <scope>NUCLEOTIDE SEQUENCE [LARGE SCALE GENOMIC DNA]</scope>
    <source>
        <strain evidence="1 2">NP-1</strain>
    </source>
</reference>
<dbReference type="Proteomes" id="UP000509568">
    <property type="component" value="Chromosome"/>
</dbReference>
<dbReference type="EMBL" id="CP056030">
    <property type="protein sequence ID" value="QKZ05248.1"/>
    <property type="molecule type" value="Genomic_DNA"/>
</dbReference>
<proteinExistence type="predicted"/>
<accession>A0A7D5HPE4</accession>
<keyword evidence="2" id="KW-1185">Reference proteome</keyword>
<gene>
    <name evidence="1" type="ORF">HWQ56_16215</name>
</gene>
<evidence type="ECO:0000313" key="1">
    <source>
        <dbReference type="EMBL" id="QKZ05248.1"/>
    </source>
</evidence>
<organism evidence="1 2">
    <name type="scientific">Pseudomonas eucalypticola</name>
    <dbReference type="NCBI Taxonomy" id="2599595"/>
    <lineage>
        <taxon>Bacteria</taxon>
        <taxon>Pseudomonadati</taxon>
        <taxon>Pseudomonadota</taxon>
        <taxon>Gammaproteobacteria</taxon>
        <taxon>Pseudomonadales</taxon>
        <taxon>Pseudomonadaceae</taxon>
        <taxon>Pseudomonas</taxon>
    </lineage>
</organism>
<evidence type="ECO:0000313" key="2">
    <source>
        <dbReference type="Proteomes" id="UP000509568"/>
    </source>
</evidence>